<keyword evidence="3" id="KW-1185">Reference proteome</keyword>
<accession>A0A6P5SXX8</accession>
<dbReference type="Proteomes" id="UP000515124">
    <property type="component" value="Unplaced"/>
</dbReference>
<organism evidence="3 4">
    <name type="scientific">Prunus avium</name>
    <name type="common">Cherry</name>
    <name type="synonym">Cerasus avium</name>
    <dbReference type="NCBI Taxonomy" id="42229"/>
    <lineage>
        <taxon>Eukaryota</taxon>
        <taxon>Viridiplantae</taxon>
        <taxon>Streptophyta</taxon>
        <taxon>Embryophyta</taxon>
        <taxon>Tracheophyta</taxon>
        <taxon>Spermatophyta</taxon>
        <taxon>Magnoliopsida</taxon>
        <taxon>eudicotyledons</taxon>
        <taxon>Gunneridae</taxon>
        <taxon>Pentapetalae</taxon>
        <taxon>rosids</taxon>
        <taxon>fabids</taxon>
        <taxon>Rosales</taxon>
        <taxon>Rosaceae</taxon>
        <taxon>Amygdaloideae</taxon>
        <taxon>Amygdaleae</taxon>
        <taxon>Prunus</taxon>
    </lineage>
</organism>
<dbReference type="AlphaFoldDB" id="A0A6P5SXX8"/>
<sequence length="393" mass="45980">MNRTTVLEEDDNLFDKHVVDEENEEYNEELGEVDSEDYDTDELVSFDEESDEDEVVKNRSRIRKAPRFKQFRRESDLLKPTFHLGMEFTNMEQCREAIRYYAVSCVRPLKWVRNDSYRVRLKCEGDNKQKVPCPWMLYASHVGKGPTTRIKTYVPRHTCGRRQRTKYATSSWLSERFDEELRDNPNMKVTDFMKLIRKQYAIDVTEAQVYKAKSFAKLRIQGSIQEQYGKLWDYCEELKSNNPGSTVIVKTDLQVGVDGNNGMYPIAFAVVEVENTETWSWFFDIFFQDVGIQNGNGWVFITDKQKGLGNAIHALMPNAEHRHCVRHLHNNFKLAGHTGNALKQRLWAASRATIIPVFEAEMEQMLGQFEAAYKWLEERPTAHWSRSHFSTKV</sequence>
<dbReference type="KEGG" id="pavi:110760933"/>
<evidence type="ECO:0000313" key="4">
    <source>
        <dbReference type="RefSeq" id="XP_021818982.1"/>
    </source>
</evidence>
<dbReference type="PANTHER" id="PTHR31973:SF199">
    <property type="entry name" value="SWIM-TYPE DOMAIN-CONTAINING PROTEIN"/>
    <property type="match status" value="1"/>
</dbReference>
<dbReference type="GeneID" id="110760933"/>
<protein>
    <submittedName>
        <fullName evidence="4">Uncharacterized protein LOC110760933</fullName>
    </submittedName>
</protein>
<dbReference type="RefSeq" id="XP_021818982.1">
    <property type="nucleotide sequence ID" value="XM_021963290.1"/>
</dbReference>
<feature type="domain" description="MULE transposase" evidence="2">
    <location>
        <begin position="255"/>
        <end position="331"/>
    </location>
</feature>
<reference evidence="4" key="1">
    <citation type="submission" date="2025-08" db="UniProtKB">
        <authorList>
            <consortium name="RefSeq"/>
        </authorList>
    </citation>
    <scope>IDENTIFICATION</scope>
</reference>
<dbReference type="InterPro" id="IPR018289">
    <property type="entry name" value="MULE_transposase_dom"/>
</dbReference>
<name>A0A6P5SXX8_PRUAV</name>
<evidence type="ECO:0000259" key="2">
    <source>
        <dbReference type="Pfam" id="PF10551"/>
    </source>
</evidence>
<dbReference type="PANTHER" id="PTHR31973">
    <property type="entry name" value="POLYPROTEIN, PUTATIVE-RELATED"/>
    <property type="match status" value="1"/>
</dbReference>
<dbReference type="Pfam" id="PF10551">
    <property type="entry name" value="MULE"/>
    <property type="match status" value="1"/>
</dbReference>
<gene>
    <name evidence="4" type="primary">LOC110760933</name>
</gene>
<evidence type="ECO:0000313" key="3">
    <source>
        <dbReference type="Proteomes" id="UP000515124"/>
    </source>
</evidence>
<dbReference type="Pfam" id="PF03108">
    <property type="entry name" value="DBD_Tnp_Mut"/>
    <property type="match status" value="1"/>
</dbReference>
<feature type="domain" description="Transposase MuDR plant" evidence="1">
    <location>
        <begin position="82"/>
        <end position="142"/>
    </location>
</feature>
<evidence type="ECO:0000259" key="1">
    <source>
        <dbReference type="Pfam" id="PF03108"/>
    </source>
</evidence>
<proteinExistence type="predicted"/>
<dbReference type="InterPro" id="IPR004332">
    <property type="entry name" value="Transposase_MuDR"/>
</dbReference>
<dbReference type="Gramene" id="Pav_sc0000054.1_g510.1.br:mrna">
    <property type="protein sequence ID" value="Pav_sc0000054.1_g510.1.br:mrna"/>
    <property type="gene ID" value="Pav_sc0000054.1_g510.1.br"/>
</dbReference>